<comment type="caution">
    <text evidence="16">The sequence shown here is derived from an EMBL/GenBank/DDBJ whole genome shotgun (WGS) entry which is preliminary data.</text>
</comment>
<keyword evidence="4" id="KW-1003">Cell membrane</keyword>
<reference evidence="16 17" key="1">
    <citation type="journal article" date="2024" name="Commun. Biol.">
        <title>Comparative genomic analysis of thermophilic fungi reveals convergent evolutionary adaptations and gene losses.</title>
        <authorList>
            <person name="Steindorff A.S."/>
            <person name="Aguilar-Pontes M.V."/>
            <person name="Robinson A.J."/>
            <person name="Andreopoulos B."/>
            <person name="LaButti K."/>
            <person name="Kuo A."/>
            <person name="Mondo S."/>
            <person name="Riley R."/>
            <person name="Otillar R."/>
            <person name="Haridas S."/>
            <person name="Lipzen A."/>
            <person name="Grimwood J."/>
            <person name="Schmutz J."/>
            <person name="Clum A."/>
            <person name="Reid I.D."/>
            <person name="Moisan M.C."/>
            <person name="Butler G."/>
            <person name="Nguyen T.T.M."/>
            <person name="Dewar K."/>
            <person name="Conant G."/>
            <person name="Drula E."/>
            <person name="Henrissat B."/>
            <person name="Hansel C."/>
            <person name="Singer S."/>
            <person name="Hutchinson M.I."/>
            <person name="de Vries R.P."/>
            <person name="Natvig D.O."/>
            <person name="Powell A.J."/>
            <person name="Tsang A."/>
            <person name="Grigoriev I.V."/>
        </authorList>
    </citation>
    <scope>NUCLEOTIDE SEQUENCE [LARGE SCALE GENOMIC DNA]</scope>
    <source>
        <strain evidence="16 17">ATCC 22073</strain>
    </source>
</reference>
<evidence type="ECO:0000313" key="17">
    <source>
        <dbReference type="Proteomes" id="UP001600064"/>
    </source>
</evidence>
<keyword evidence="8" id="KW-0175">Coiled coil</keyword>
<evidence type="ECO:0000256" key="10">
    <source>
        <dbReference type="ARBA" id="ARBA00023136"/>
    </source>
</evidence>
<evidence type="ECO:0000256" key="7">
    <source>
        <dbReference type="ARBA" id="ARBA00022989"/>
    </source>
</evidence>
<dbReference type="Gene3D" id="1.20.120.350">
    <property type="entry name" value="Voltage-gated potassium channels. Chain C"/>
    <property type="match status" value="1"/>
</dbReference>
<organism evidence="16 17">
    <name type="scientific">Remersonia thermophila</name>
    <dbReference type="NCBI Taxonomy" id="72144"/>
    <lineage>
        <taxon>Eukaryota</taxon>
        <taxon>Fungi</taxon>
        <taxon>Dikarya</taxon>
        <taxon>Ascomycota</taxon>
        <taxon>Pezizomycotina</taxon>
        <taxon>Sordariomycetes</taxon>
        <taxon>Sordariomycetidae</taxon>
        <taxon>Sordariales</taxon>
        <taxon>Sordariales incertae sedis</taxon>
        <taxon>Remersonia</taxon>
    </lineage>
</organism>
<evidence type="ECO:0000256" key="14">
    <source>
        <dbReference type="SAM" id="Phobius"/>
    </source>
</evidence>
<dbReference type="PANTHER" id="PTHR46480:SF1">
    <property type="entry name" value="VOLTAGE-GATED HYDROGEN CHANNEL 1"/>
    <property type="match status" value="1"/>
</dbReference>
<dbReference type="GeneID" id="98128907"/>
<dbReference type="Proteomes" id="UP001600064">
    <property type="component" value="Unassembled WGS sequence"/>
</dbReference>
<keyword evidence="3" id="KW-0813">Transport</keyword>
<evidence type="ECO:0000256" key="8">
    <source>
        <dbReference type="ARBA" id="ARBA00023054"/>
    </source>
</evidence>
<feature type="transmembrane region" description="Helical" evidence="14">
    <location>
        <begin position="70"/>
        <end position="91"/>
    </location>
</feature>
<name>A0ABR4D4I1_9PEZI</name>
<feature type="domain" description="Ion transport" evidence="15">
    <location>
        <begin position="39"/>
        <end position="142"/>
    </location>
</feature>
<keyword evidence="5 14" id="KW-0812">Transmembrane</keyword>
<evidence type="ECO:0000259" key="15">
    <source>
        <dbReference type="Pfam" id="PF00520"/>
    </source>
</evidence>
<comment type="subcellular location">
    <subcellularLocation>
        <location evidence="1">Cell membrane</location>
        <topology evidence="1">Multi-pass membrane protein</topology>
    </subcellularLocation>
</comment>
<evidence type="ECO:0000256" key="4">
    <source>
        <dbReference type="ARBA" id="ARBA00022475"/>
    </source>
</evidence>
<dbReference type="Pfam" id="PF00520">
    <property type="entry name" value="Ion_trans"/>
    <property type="match status" value="1"/>
</dbReference>
<sequence length="216" mass="23671">MSFAELQAAHGRWRARAQTFLSSRVKHYFVLALVTLDVCAILADLLVALVACDLDQKDAPWVRTTSKVLYPLSLAFGSLFMAELLVTVWAFGWRYFKKWFHAFDAAVIVTSFVVDLATKGIVEEIVSIVIVLRLFRLFKIVEEVSAGAAEEMEELHEEMKKLKAENHELRRDLEAARGGSGGGGGGGGGSRGSSGLREEGKQEGGREELVDRVAGA</sequence>
<evidence type="ECO:0000256" key="11">
    <source>
        <dbReference type="ARBA" id="ARBA00023303"/>
    </source>
</evidence>
<accession>A0ABR4D4I1</accession>
<evidence type="ECO:0000256" key="5">
    <source>
        <dbReference type="ARBA" id="ARBA00022692"/>
    </source>
</evidence>
<evidence type="ECO:0000256" key="6">
    <source>
        <dbReference type="ARBA" id="ARBA00022882"/>
    </source>
</evidence>
<keyword evidence="9" id="KW-0406">Ion transport</keyword>
<evidence type="ECO:0000256" key="9">
    <source>
        <dbReference type="ARBA" id="ARBA00023065"/>
    </source>
</evidence>
<evidence type="ECO:0000256" key="12">
    <source>
        <dbReference type="ARBA" id="ARBA00031989"/>
    </source>
</evidence>
<evidence type="ECO:0000256" key="1">
    <source>
        <dbReference type="ARBA" id="ARBA00004651"/>
    </source>
</evidence>
<evidence type="ECO:0000256" key="3">
    <source>
        <dbReference type="ARBA" id="ARBA00022448"/>
    </source>
</evidence>
<dbReference type="InterPro" id="IPR005821">
    <property type="entry name" value="Ion_trans_dom"/>
</dbReference>
<feature type="compositionally biased region" description="Basic and acidic residues" evidence="13">
    <location>
        <begin position="196"/>
        <end position="216"/>
    </location>
</feature>
<evidence type="ECO:0000313" key="16">
    <source>
        <dbReference type="EMBL" id="KAL2264930.1"/>
    </source>
</evidence>
<dbReference type="PANTHER" id="PTHR46480">
    <property type="entry name" value="F20B24.22"/>
    <property type="match status" value="1"/>
</dbReference>
<gene>
    <name evidence="16" type="ORF">VTJ83DRAFT_7440</name>
</gene>
<keyword evidence="10 14" id="KW-0472">Membrane</keyword>
<dbReference type="EMBL" id="JAZGUE010000007">
    <property type="protein sequence ID" value="KAL2264930.1"/>
    <property type="molecule type" value="Genomic_DNA"/>
</dbReference>
<feature type="region of interest" description="Disordered" evidence="13">
    <location>
        <begin position="173"/>
        <end position="216"/>
    </location>
</feature>
<dbReference type="RefSeq" id="XP_070863657.1">
    <property type="nucleotide sequence ID" value="XM_071014263.1"/>
</dbReference>
<evidence type="ECO:0000256" key="2">
    <source>
        <dbReference type="ARBA" id="ARBA00015897"/>
    </source>
</evidence>
<dbReference type="InterPro" id="IPR031846">
    <property type="entry name" value="Hvcn1"/>
</dbReference>
<evidence type="ECO:0000256" key="13">
    <source>
        <dbReference type="SAM" id="MobiDB-lite"/>
    </source>
</evidence>
<feature type="transmembrane region" description="Helical" evidence="14">
    <location>
        <begin position="28"/>
        <end position="50"/>
    </location>
</feature>
<feature type="compositionally biased region" description="Gly residues" evidence="13">
    <location>
        <begin position="178"/>
        <end position="192"/>
    </location>
</feature>
<dbReference type="InterPro" id="IPR027359">
    <property type="entry name" value="Volt_channel_dom_sf"/>
</dbReference>
<keyword evidence="11" id="KW-0407">Ion channel</keyword>
<proteinExistence type="predicted"/>
<keyword evidence="6" id="KW-0851">Voltage-gated channel</keyword>
<keyword evidence="7 14" id="KW-1133">Transmembrane helix</keyword>
<keyword evidence="17" id="KW-1185">Reference proteome</keyword>
<protein>
    <recommendedName>
        <fullName evidence="2">Voltage-gated hydrogen channel 1</fullName>
    </recommendedName>
    <alternativeName>
        <fullName evidence="12">Hydrogen voltage-gated channel 1</fullName>
    </alternativeName>
</protein>